<feature type="region of interest" description="Disordered" evidence="5">
    <location>
        <begin position="497"/>
        <end position="522"/>
    </location>
</feature>
<keyword evidence="3" id="KW-0596">Phosphopantetheine</keyword>
<gene>
    <name evidence="7" type="ORF">MYMAC_003381</name>
</gene>
<dbReference type="SUPFAM" id="SSF53474">
    <property type="entry name" value="alpha/beta-Hydrolases"/>
    <property type="match status" value="1"/>
</dbReference>
<protein>
    <submittedName>
        <fullName evidence="7">Non-ribosomal peptide synthetase</fullName>
    </submittedName>
</protein>
<dbReference type="InterPro" id="IPR001242">
    <property type="entry name" value="Condensation_dom"/>
</dbReference>
<dbReference type="Gene3D" id="3.40.50.1820">
    <property type="entry name" value="alpha/beta hydrolase"/>
    <property type="match status" value="1"/>
</dbReference>
<reference evidence="7 8" key="1">
    <citation type="submission" date="2017-06" db="EMBL/GenBank/DDBJ databases">
        <title>Sequencing and comparative analysis of myxobacterial genomes.</title>
        <authorList>
            <person name="Rupp O."/>
            <person name="Goesmann A."/>
            <person name="Sogaard-Andersen L."/>
        </authorList>
    </citation>
    <scope>NUCLEOTIDE SEQUENCE [LARGE SCALE GENOMIC DNA]</scope>
    <source>
        <strain evidence="7 8">DSM 14697</strain>
    </source>
</reference>
<dbReference type="InterPro" id="IPR001031">
    <property type="entry name" value="Thioesterase"/>
</dbReference>
<dbReference type="NCBIfam" id="TIGR01733">
    <property type="entry name" value="AA-adenyl-dom"/>
    <property type="match status" value="4"/>
</dbReference>
<dbReference type="Gene3D" id="2.30.38.10">
    <property type="entry name" value="Luciferase, Domain 3"/>
    <property type="match status" value="4"/>
</dbReference>
<feature type="domain" description="Carrier" evidence="6">
    <location>
        <begin position="1571"/>
        <end position="1646"/>
    </location>
</feature>
<dbReference type="InterPro" id="IPR000873">
    <property type="entry name" value="AMP-dep_synth/lig_dom"/>
</dbReference>
<dbReference type="InterPro" id="IPR020806">
    <property type="entry name" value="PKS_PP-bd"/>
</dbReference>
<evidence type="ECO:0000313" key="7">
    <source>
        <dbReference type="EMBL" id="ATB47764.1"/>
    </source>
</evidence>
<dbReference type="NCBIfam" id="NF003417">
    <property type="entry name" value="PRK04813.1"/>
    <property type="match status" value="4"/>
</dbReference>
<dbReference type="GO" id="GO:0003824">
    <property type="term" value="F:catalytic activity"/>
    <property type="evidence" value="ECO:0007669"/>
    <property type="project" value="InterPro"/>
</dbReference>
<dbReference type="InterPro" id="IPR023213">
    <property type="entry name" value="CAT-like_dom_sf"/>
</dbReference>
<evidence type="ECO:0000256" key="2">
    <source>
        <dbReference type="ARBA" id="ARBA00006432"/>
    </source>
</evidence>
<evidence type="ECO:0000256" key="5">
    <source>
        <dbReference type="SAM" id="MobiDB-lite"/>
    </source>
</evidence>
<dbReference type="Pfam" id="PF00550">
    <property type="entry name" value="PP-binding"/>
    <property type="match status" value="4"/>
</dbReference>
<dbReference type="InterPro" id="IPR029058">
    <property type="entry name" value="AB_hydrolase_fold"/>
</dbReference>
<evidence type="ECO:0000259" key="6">
    <source>
        <dbReference type="PROSITE" id="PS50075"/>
    </source>
</evidence>
<dbReference type="Gene3D" id="1.10.1200.10">
    <property type="entry name" value="ACP-like"/>
    <property type="match status" value="4"/>
</dbReference>
<dbReference type="PROSITE" id="PS00455">
    <property type="entry name" value="AMP_BINDING"/>
    <property type="match status" value="4"/>
</dbReference>
<dbReference type="GO" id="GO:0043041">
    <property type="term" value="P:amino acid activation for nonribosomal peptide biosynthetic process"/>
    <property type="evidence" value="ECO:0007669"/>
    <property type="project" value="TreeGrafter"/>
</dbReference>
<dbReference type="InterPro" id="IPR020802">
    <property type="entry name" value="TesA-like"/>
</dbReference>
<dbReference type="PROSITE" id="PS00012">
    <property type="entry name" value="PHOSPHOPANTETHEINE"/>
    <property type="match status" value="3"/>
</dbReference>
<evidence type="ECO:0000256" key="3">
    <source>
        <dbReference type="ARBA" id="ARBA00022450"/>
    </source>
</evidence>
<dbReference type="Proteomes" id="UP000217343">
    <property type="component" value="Chromosome"/>
</dbReference>
<dbReference type="Gene3D" id="3.30.300.30">
    <property type="match status" value="4"/>
</dbReference>
<evidence type="ECO:0000256" key="1">
    <source>
        <dbReference type="ARBA" id="ARBA00001957"/>
    </source>
</evidence>
<organism evidence="7 8">
    <name type="scientific">Corallococcus macrosporus DSM 14697</name>
    <dbReference type="NCBI Taxonomy" id="1189310"/>
    <lineage>
        <taxon>Bacteria</taxon>
        <taxon>Pseudomonadati</taxon>
        <taxon>Myxococcota</taxon>
        <taxon>Myxococcia</taxon>
        <taxon>Myxococcales</taxon>
        <taxon>Cystobacterineae</taxon>
        <taxon>Myxococcaceae</taxon>
        <taxon>Corallococcus</taxon>
    </lineage>
</organism>
<dbReference type="FunFam" id="3.30.559.10:FF:000012">
    <property type="entry name" value="Non-ribosomal peptide synthetase"/>
    <property type="match status" value="1"/>
</dbReference>
<dbReference type="FunFam" id="3.30.300.30:FF:000010">
    <property type="entry name" value="Enterobactin synthetase component F"/>
    <property type="match status" value="4"/>
</dbReference>
<dbReference type="InterPro" id="IPR020845">
    <property type="entry name" value="AMP-binding_CS"/>
</dbReference>
<feature type="compositionally biased region" description="Basic and acidic residues" evidence="5">
    <location>
        <begin position="512"/>
        <end position="522"/>
    </location>
</feature>
<name>A0A250JV76_9BACT</name>
<dbReference type="PROSITE" id="PS50075">
    <property type="entry name" value="CARRIER"/>
    <property type="match status" value="4"/>
</dbReference>
<dbReference type="GO" id="GO:0031177">
    <property type="term" value="F:phosphopantetheine binding"/>
    <property type="evidence" value="ECO:0007669"/>
    <property type="project" value="InterPro"/>
</dbReference>
<dbReference type="PANTHER" id="PTHR45527:SF1">
    <property type="entry name" value="FATTY ACID SYNTHASE"/>
    <property type="match status" value="1"/>
</dbReference>
<dbReference type="InterPro" id="IPR045851">
    <property type="entry name" value="AMP-bd_C_sf"/>
</dbReference>
<dbReference type="SMART" id="SM00824">
    <property type="entry name" value="PKS_TE"/>
    <property type="match status" value="1"/>
</dbReference>
<dbReference type="FunFam" id="1.10.1200.10:FF:000005">
    <property type="entry name" value="Nonribosomal peptide synthetase 1"/>
    <property type="match status" value="2"/>
</dbReference>
<evidence type="ECO:0000256" key="4">
    <source>
        <dbReference type="ARBA" id="ARBA00022553"/>
    </source>
</evidence>
<feature type="domain" description="Carrier" evidence="6">
    <location>
        <begin position="3679"/>
        <end position="3754"/>
    </location>
</feature>
<dbReference type="Gene3D" id="3.30.559.10">
    <property type="entry name" value="Chloramphenicol acetyltransferase-like domain"/>
    <property type="match status" value="3"/>
</dbReference>
<proteinExistence type="inferred from homology"/>
<dbReference type="SUPFAM" id="SSF47336">
    <property type="entry name" value="ACP-like"/>
    <property type="match status" value="4"/>
</dbReference>
<dbReference type="GO" id="GO:0072330">
    <property type="term" value="P:monocarboxylic acid biosynthetic process"/>
    <property type="evidence" value="ECO:0007669"/>
    <property type="project" value="UniProtKB-ARBA"/>
</dbReference>
<dbReference type="FunFam" id="3.40.50.980:FF:000001">
    <property type="entry name" value="Non-ribosomal peptide synthetase"/>
    <property type="match status" value="4"/>
</dbReference>
<dbReference type="InterPro" id="IPR036736">
    <property type="entry name" value="ACP-like_sf"/>
</dbReference>
<dbReference type="RefSeq" id="WP_095958841.1">
    <property type="nucleotide sequence ID" value="NZ_CP022203.1"/>
</dbReference>
<dbReference type="Pfam" id="PF00501">
    <property type="entry name" value="AMP-binding"/>
    <property type="match status" value="4"/>
</dbReference>
<dbReference type="FunFam" id="2.30.38.10:FF:000001">
    <property type="entry name" value="Non-ribosomal peptide synthetase PvdI"/>
    <property type="match status" value="3"/>
</dbReference>
<dbReference type="PANTHER" id="PTHR45527">
    <property type="entry name" value="NONRIBOSOMAL PEPTIDE SYNTHETASE"/>
    <property type="match status" value="1"/>
</dbReference>
<dbReference type="Pfam" id="PF00668">
    <property type="entry name" value="Condensation"/>
    <property type="match status" value="3"/>
</dbReference>
<dbReference type="Pfam" id="PF13193">
    <property type="entry name" value="AMP-binding_C"/>
    <property type="match status" value="4"/>
</dbReference>
<keyword evidence="4" id="KW-0597">Phosphoprotein</keyword>
<keyword evidence="8" id="KW-1185">Reference proteome</keyword>
<dbReference type="CDD" id="cd19531">
    <property type="entry name" value="LCL_NRPS-like"/>
    <property type="match status" value="3"/>
</dbReference>
<feature type="domain" description="Carrier" evidence="6">
    <location>
        <begin position="520"/>
        <end position="595"/>
    </location>
</feature>
<dbReference type="Pfam" id="PF00975">
    <property type="entry name" value="Thioesterase"/>
    <property type="match status" value="1"/>
</dbReference>
<dbReference type="CDD" id="cd12117">
    <property type="entry name" value="A_NRPS_Srf_like"/>
    <property type="match status" value="4"/>
</dbReference>
<dbReference type="FunFam" id="1.10.1200.10:FF:000016">
    <property type="entry name" value="Non-ribosomal peptide synthase"/>
    <property type="match status" value="2"/>
</dbReference>
<feature type="domain" description="Carrier" evidence="6">
    <location>
        <begin position="2626"/>
        <end position="2701"/>
    </location>
</feature>
<dbReference type="InterPro" id="IPR025110">
    <property type="entry name" value="AMP-bd_C"/>
</dbReference>
<dbReference type="SMART" id="SM00823">
    <property type="entry name" value="PKS_PP"/>
    <property type="match status" value="4"/>
</dbReference>
<evidence type="ECO:0000313" key="8">
    <source>
        <dbReference type="Proteomes" id="UP000217343"/>
    </source>
</evidence>
<dbReference type="Gene3D" id="3.40.50.980">
    <property type="match status" value="8"/>
</dbReference>
<dbReference type="EMBL" id="CP022203">
    <property type="protein sequence ID" value="ATB47764.1"/>
    <property type="molecule type" value="Genomic_DNA"/>
</dbReference>
<dbReference type="InterPro" id="IPR009081">
    <property type="entry name" value="PP-bd_ACP"/>
</dbReference>
<accession>A0A250JV76</accession>
<dbReference type="InterPro" id="IPR006162">
    <property type="entry name" value="Ppantetheine_attach_site"/>
</dbReference>
<dbReference type="FunFam" id="3.40.50.12780:FF:000012">
    <property type="entry name" value="Non-ribosomal peptide synthetase"/>
    <property type="match status" value="4"/>
</dbReference>
<sequence length="4042" mass="441110">MTHSFEQMSRVRAQGPRSIVEAFTAQVTRRPQAVATTCEGRTLTYAQLDAEADRVARRLLAAGVGPEHPRVGVCLPRSTELIVALLAILKAGGAYVPLDPEYPAERLAFMATDVGLRVVITRTDGVTRLPEGPWRTLCLDAPSAEPPGDEAPLAQATGPEDLAYVIYTSGSTGTPKGVCVPHRGVLRLVLGTDYLQLGPEDRVAQAATVSFDASTFEVWGALLNGATLVILAKDDALDPALLSRRIEEERVSALFLTTALFNHVARTQPAAFRPLRALLFGGEAVDPGCVREVLTRGAPARLLHVYGPTENTTFSSWHLTSQVAPEAHTVPIGKAVAHSSTAVLDEGLQPAATGELFVGGDGLAWGYWNRPDLTAERFIPDPWSNVPGRRMYRTGDVVRLGPDDALEFIGRSDHQVKVRGFRIELGEIEAALRQHPEVREAAVLVREDLPGDKRLVAYVATEAPTEALREHLRHSLPAHLHPQAFVVLDALPLTPNGKVDRPALPSPGQVQPRREHEDTAPSAGLEERVAAIWAELLGVDRVDATTSFFELGGHSLLAAQAISRLRAELKQPIPLRALFDRPTVREFCAALTTAESRPAEVDAVFGPFNAEERRQVSFAQQRLWFLERLMPGTALYSLPMAFELRGPLDVASLEASLQALVQRHESLRTSFPGDGVPEQRIAAASPLRLERRTVESDEQARAAMRQEAQTPFSLAEGPLFRALLLTQSVDRHVLVLNLHHIISDGWSFGVLYRELSAEYRARCAGQASPLPPLPLQYADYAAWQRQWLQGEVLQRQLDFWTAELDGAPHVLEVPNDFSRPSAPHVAGNTFHFTIPRSLRTALEDLARQEGATLFMALLGAFQQLLARYSGQLDFVVGTPVANRPHRQLEDLIGFFVNTLPLRARLHGNPSFRQLLGRVRDCCLDAFAHQELPFERLVEALHVAREPGRVPLVQVLFALQNAPGSMLQLSGLDVAPVPLETRTSKFDLFMALEEAADGLRGTIEYASALFQPATVERLATHYLGLLHAVAQTPQAPVGHVDLLSSEERQRLLVDWNATSRAYPSNASLPHLFQAQVEARPDAIALRHGDVSLSYAQLDARANALAWHLRSLGVGRLQSQVGVCLHRSTDLIVAFLAILKAGAAYVPLDPDYPADRLAFMARDARLSAILTHSSLASRLPPDLDACAILSLDALASELARSDTHPPPCDATAADLAHLIYTSGSTGTPKGVCISHQGVCRMVFDADHLRLGPNDRVAHVTSVAFDLSTLEFWGALLNGATLVIFSKEEVLEPSVFARRLRDERITALVIATALFNLTARSRPEAFRHLRWVVFGGEAADVDCVNAVLAHGAPGTLLNGYGPTENTTFSTWFKAGPGPVTSVPIGHPVSNGTAYVLDMNLQPVPLGVTGELFVGGDGLARGYWERPGLTAERFIPHPFSTTPGERLYRTGDLVRRRTDGALEYIGRRDHQVKLRGYRIELGEVEAALRRHAEVREAAVLVREDAPGDKRLVAYVATEAAPALLRDHLLGLLPGYMVPGAFVVLDALPLTPNGKLDRRALPAPPAQGRMDAAFTGPRTPREEQVAAIWGAVLGLEAISVTANFFELGGHSLLATQVVSRVQEALGVTLPVRVLFELPTVEAFVRAVEQRLEGQTGSGPAIIPVAPREGARPLSFAQERLWFLSQFHDDQRVYNLPMAIRLTGPLHVEALRGALRAVVDRHEALRTCFPGSGAPVQTLLDPFELQMDARRSASAEAHDVIQQAAEAHFSLTTGPLLRALLVTLSTEHHILLLNLHHIVSDGWSLGVLYRELSAEYRARLSGQPSPLAPLSIQYADYAAWQRQWLQGDVLQRQLDFWTAHLDGAPHVLELPTDFPRPPLQRFSGDTFRFTLPRSLHLALEALARQEGATLFMALLAGFQLLLSRYSGQPDFVVGTPIANRTHPQLEGLIGFFVNTLPLRARLHGNPSFRHLLHRVRDSALDAYAHQELPFEKLVEELHVERSLSHGPLVQVMFALQNAPGALPALTGLQVEALELQTHTSKFDLTLMLEESEDGIRGALEYATALFKPDSIERIARHFQALLEDAVTAPNSPVHGLRLMPEEERQRLLVDWNATSRAYPSNASLPHLFQAQVEARPDAIALRHGDVSLSYAQLDARANALAWHLRSLGVGRLQSQVGVCLHRSTDLIVAFLGILKAGAAYVPLDPDYPADRLAFMARDARLSAILTHSSLASRLPSDLDACAVLSLDALASDLARSDTHAPPCDAVGDDLAHILYTSGSTGTPKGVGIPHRGVSRLVVHADYFQVTPDDRVAHAATASFDASTFEIWSALLNGATLIILTKDEVIEPSVLAARLQEERISALFLTTALFNHVARHQPSAFRSLRGLLFGGEAADASCVQRVLAHGAPVQLVNAYGPTENTTLSTCHQVTGAAPEDLSVPIGRPVSNSTAYVLDARLQPVPTGVTGELFVGGDGLAWGYWNQPGLTAERFVPHPFATTVGARLYRTGDLVRRREDGALEFVGRRDHQVKLRGFRIELGEIEAMLGQHPDVREAVVLVREDLPGDKRLVAYAAASAPAATLRAHLQSRLPAHMVPSAVIVLDALPLTSNGKLDRRALPAPIDEGDAADAMSPRRALSELEQKVAAIWCEVLRLSRIALRANFFELGGHSLLATQVVSRTQEAFGIPVSVRALFEAPTVESFARALESRLGGSEVSTSSPIPPVQRGGALPLSFSQERLWFLDQLHTERAVYNMPMAVRLDGTVDAVVLEHSVQALVRRHEALRTCFPGKGVPEQHVHADLDVRLERAEAVSFDDAMQVLLREAQVPFDIARGPLLRALLVTLGTEHHILLLNLHHIVSDGWSLGVLYRELSAEYRARLSGQPSPLAPLSIQYADYAAWQRQWLQGDVLQRQLDFWTAHLDGAPHVLELPTDFPRPPVQRFSGDTFRFTLPRSLHLALEALARQEGATLFMALLTGFQLLLSRYSGQPDFVVGTPIANRTHPQLEGLIGFFVNTLPLRARLHGNPSFRHLLHRVRDSALDAYAHQELPFEKLVEELHVERSLSHGPLVQVMFALQNAPGALPELPGLTASPMALHNHTAKFDLTLSLEETTDGLTGTIEYATALFAPRTVERLMAHYTRLLHALVDAPDQHVGRLEFLSREERQRALVDWNATHQPYPKETSIAQAFDAQASLRPEAIAVRHGAETLTYGELEARANGIAAWLRAQGVSRNQPHVGVCLPRGVDLVVALLGILKAGGAYVPLDPDYPTERLSFMARDVRMHRVITHSILVGRVPPEAGEALCIDSLAWDGLATTPRGATDARADDLAYVIYTSGSTGTPKGVCIPQRGVVRLVLGTDYLQLRPEDRVAQAATASFDASTFEIWGALLNGATLVILSKDDILDASVLAQRIAEERISALFLTTALFNHVARTSPAAFRPVRALLFGGEAVDPACVRAVLAHGAPERLLHVYGPTENTTFSAWHPTPQVEPTANTVPIGHPLAQSTAYVLDAQLQPVPTGVTGELFVGGDGLAWGYWNQPALTAERFVPHPFASTVGARLYRTGDLVRRREDGALEFVGRRDHQVKLRGFRIELGEIEAALRQHAAVREAVVLVREDHPGDKRLVAYVSGEEGAGAATLREHLQRLLPSHAVPSDIILLDALPLTPNGKVNHRALPRPAEVEESSPDTAAPRTPFEREVAALWTEVLGRPIPGVSISFFDLGGHSLLAAQLVAKLSERFGVKVPLQVLFQRPTVAALAQWLQAAKSGQGGGAGPEAALPGSLILLQQGRSALPPLLCMHPVGGTVFCYQDLVRALGPERTVYGFQAPGVNGECEPLASVEQLASLHLDALLQHLPRPPYYLVGLSMGGTIVYDMAQRMRRMGIAPELLVFLDTPGPGQLPTDFEDDAALLAASFGDASSELTQHLRGLTPQEQMVEVLRRARAGGVVEESFSLVDLQTFLAVWKAHMRALFSYQPQPYDGAAVYLRASEYVPPHPRHPEQPWQQLVRGGLELVHVPGNHQTMIEPPNVEVMARHLNAFLTRIESRRAPGEVGT</sequence>
<dbReference type="OrthoDB" id="5349841at2"/>
<dbReference type="KEGG" id="mmas:MYMAC_003381"/>
<comment type="similarity">
    <text evidence="2">Belongs to the ATP-dependent AMP-binding enzyme family.</text>
</comment>
<dbReference type="Gene3D" id="3.30.559.30">
    <property type="entry name" value="Nonribosomal peptide synthetase, condensation domain"/>
    <property type="match status" value="3"/>
</dbReference>
<comment type="cofactor">
    <cofactor evidence="1">
        <name>pantetheine 4'-phosphate</name>
        <dbReference type="ChEBI" id="CHEBI:47942"/>
    </cofactor>
</comment>
<dbReference type="InterPro" id="IPR010071">
    <property type="entry name" value="AA_adenyl_dom"/>
</dbReference>
<dbReference type="SUPFAM" id="SSF52777">
    <property type="entry name" value="CoA-dependent acyltransferases"/>
    <property type="match status" value="6"/>
</dbReference>
<dbReference type="GO" id="GO:0044550">
    <property type="term" value="P:secondary metabolite biosynthetic process"/>
    <property type="evidence" value="ECO:0007669"/>
    <property type="project" value="UniProtKB-ARBA"/>
</dbReference>
<dbReference type="SUPFAM" id="SSF56801">
    <property type="entry name" value="Acetyl-CoA synthetase-like"/>
    <property type="match status" value="4"/>
</dbReference>
<dbReference type="GO" id="GO:0005829">
    <property type="term" value="C:cytosol"/>
    <property type="evidence" value="ECO:0007669"/>
    <property type="project" value="TreeGrafter"/>
</dbReference>